<protein>
    <recommendedName>
        <fullName evidence="6">Mitochondrial inner membrane protein</fullName>
    </recommendedName>
</protein>
<organism evidence="4 5">
    <name type="scientific">Paragemmobacter amnigenus</name>
    <dbReference type="NCBI Taxonomy" id="2852097"/>
    <lineage>
        <taxon>Bacteria</taxon>
        <taxon>Pseudomonadati</taxon>
        <taxon>Pseudomonadota</taxon>
        <taxon>Alphaproteobacteria</taxon>
        <taxon>Rhodobacterales</taxon>
        <taxon>Paracoccaceae</taxon>
        <taxon>Paragemmobacter</taxon>
    </lineage>
</organism>
<keyword evidence="3" id="KW-0472">Membrane</keyword>
<keyword evidence="3" id="KW-1133">Transmembrane helix</keyword>
<sequence>MAKRKTDEAPVTEDADLMAVVEATDPKATEPEVAAPEQSSAPIAPAAVETPRGGGSGTSAFFGMVLGGLIAAGAGFGLARYMPDLLPMGQAVPDQAIVAQAEEIAALREQLAALAGKPQAGAALEERVAALEAAPAADIGAVEARLVMLEQAVAELEARPPAVDGAAPELAAEVQALKEQIAELGSGGTIPADVTAAADAVEARLKEAEARAATLAEEAEVAAISARQEAAVGRIAAALDSGAPYAAALRDLPADAVPAVLVDHAATGLPTLSMLRDTFPAVARDALEAALRANMGESWTDRVSNFLRSQTGLRSLTPREGDDPDAILSRAEAALGQGQLGDTLAELDKLPETAKPALADWIATAQRRLEAEAAFATLAAN</sequence>
<dbReference type="EMBL" id="JAAATX020000005">
    <property type="protein sequence ID" value="MBU9697902.1"/>
    <property type="molecule type" value="Genomic_DNA"/>
</dbReference>
<evidence type="ECO:0000313" key="5">
    <source>
        <dbReference type="Proteomes" id="UP000731907"/>
    </source>
</evidence>
<keyword evidence="3" id="KW-0812">Transmembrane</keyword>
<feature type="coiled-coil region" evidence="1">
    <location>
        <begin position="97"/>
        <end position="159"/>
    </location>
</feature>
<evidence type="ECO:0000256" key="1">
    <source>
        <dbReference type="SAM" id="Coils"/>
    </source>
</evidence>
<evidence type="ECO:0000313" key="4">
    <source>
        <dbReference type="EMBL" id="MBU9697902.1"/>
    </source>
</evidence>
<reference evidence="4 5" key="1">
    <citation type="submission" date="2021-06" db="EMBL/GenBank/DDBJ databases">
        <title>Rhodobacteraceae bacterium strain HSP-20.</title>
        <authorList>
            <person name="Chen W.-M."/>
        </authorList>
    </citation>
    <scope>NUCLEOTIDE SEQUENCE [LARGE SCALE GENOMIC DNA]</scope>
    <source>
        <strain evidence="4 5">HSP-20</strain>
    </source>
</reference>
<keyword evidence="5" id="KW-1185">Reference proteome</keyword>
<evidence type="ECO:0008006" key="6">
    <source>
        <dbReference type="Google" id="ProtNLM"/>
    </source>
</evidence>
<gene>
    <name evidence="4" type="ORF">GU927_008570</name>
</gene>
<keyword evidence="1" id="KW-0175">Coiled coil</keyword>
<name>A0ABS6J623_9RHOB</name>
<feature type="transmembrane region" description="Helical" evidence="3">
    <location>
        <begin position="60"/>
        <end position="79"/>
    </location>
</feature>
<comment type="caution">
    <text evidence="4">The sequence shown here is derived from an EMBL/GenBank/DDBJ whole genome shotgun (WGS) entry which is preliminary data.</text>
</comment>
<dbReference type="RefSeq" id="WP_161761994.1">
    <property type="nucleotide sequence ID" value="NZ_JAAATX020000005.1"/>
</dbReference>
<dbReference type="Proteomes" id="UP000731907">
    <property type="component" value="Unassembled WGS sequence"/>
</dbReference>
<proteinExistence type="predicted"/>
<accession>A0ABS6J623</accession>
<evidence type="ECO:0000256" key="2">
    <source>
        <dbReference type="SAM" id="MobiDB-lite"/>
    </source>
</evidence>
<feature type="region of interest" description="Disordered" evidence="2">
    <location>
        <begin position="1"/>
        <end position="52"/>
    </location>
</feature>
<evidence type="ECO:0000256" key="3">
    <source>
        <dbReference type="SAM" id="Phobius"/>
    </source>
</evidence>
<feature type="coiled-coil region" evidence="1">
    <location>
        <begin position="198"/>
        <end position="225"/>
    </location>
</feature>